<comment type="caution">
    <text evidence="1">The sequence shown here is derived from an EMBL/GenBank/DDBJ whole genome shotgun (WGS) entry which is preliminary data.</text>
</comment>
<gene>
    <name evidence="1" type="ORF">ILYODFUR_038804</name>
</gene>
<sequence>MRKLERCHFLATAEESLHSSRKIDTSVIGEIEDVYLHAIYQCTGTGLPQDDTVWTSRNDKKTKTQGCPS</sequence>
<reference evidence="1 2" key="1">
    <citation type="submission" date="2021-06" db="EMBL/GenBank/DDBJ databases">
        <authorList>
            <person name="Palmer J.M."/>
        </authorList>
    </citation>
    <scope>NUCLEOTIDE SEQUENCE [LARGE SCALE GENOMIC DNA]</scope>
    <source>
        <strain evidence="2">if_2019</strain>
        <tissue evidence="1">Muscle</tissue>
    </source>
</reference>
<accession>A0ABV0U1B4</accession>
<keyword evidence="2" id="KW-1185">Reference proteome</keyword>
<name>A0ABV0U1B4_9TELE</name>
<evidence type="ECO:0000313" key="2">
    <source>
        <dbReference type="Proteomes" id="UP001482620"/>
    </source>
</evidence>
<organism evidence="1 2">
    <name type="scientific">Ilyodon furcidens</name>
    <name type="common">goldbreast splitfin</name>
    <dbReference type="NCBI Taxonomy" id="33524"/>
    <lineage>
        <taxon>Eukaryota</taxon>
        <taxon>Metazoa</taxon>
        <taxon>Chordata</taxon>
        <taxon>Craniata</taxon>
        <taxon>Vertebrata</taxon>
        <taxon>Euteleostomi</taxon>
        <taxon>Actinopterygii</taxon>
        <taxon>Neopterygii</taxon>
        <taxon>Teleostei</taxon>
        <taxon>Neoteleostei</taxon>
        <taxon>Acanthomorphata</taxon>
        <taxon>Ovalentaria</taxon>
        <taxon>Atherinomorphae</taxon>
        <taxon>Cyprinodontiformes</taxon>
        <taxon>Goodeidae</taxon>
        <taxon>Ilyodon</taxon>
    </lineage>
</organism>
<evidence type="ECO:0000313" key="1">
    <source>
        <dbReference type="EMBL" id="MEQ2238960.1"/>
    </source>
</evidence>
<dbReference type="EMBL" id="JAHRIQ010056573">
    <property type="protein sequence ID" value="MEQ2238960.1"/>
    <property type="molecule type" value="Genomic_DNA"/>
</dbReference>
<proteinExistence type="predicted"/>
<protein>
    <submittedName>
        <fullName evidence="1">Uncharacterized protein</fullName>
    </submittedName>
</protein>
<dbReference type="Proteomes" id="UP001482620">
    <property type="component" value="Unassembled WGS sequence"/>
</dbReference>